<dbReference type="PANTHER" id="PTHR12526:SF630">
    <property type="entry name" value="GLYCOSYLTRANSFERASE"/>
    <property type="match status" value="1"/>
</dbReference>
<dbReference type="RefSeq" id="WP_162329950.1">
    <property type="nucleotide sequence ID" value="NZ_CP048113.1"/>
</dbReference>
<dbReference type="Proteomes" id="UP000476411">
    <property type="component" value="Chromosome"/>
</dbReference>
<proteinExistence type="predicted"/>
<dbReference type="KEGG" id="chih:GWR21_01135"/>
<dbReference type="PANTHER" id="PTHR12526">
    <property type="entry name" value="GLYCOSYLTRANSFERASE"/>
    <property type="match status" value="1"/>
</dbReference>
<evidence type="ECO:0000259" key="1">
    <source>
        <dbReference type="Pfam" id="PF00534"/>
    </source>
</evidence>
<dbReference type="EMBL" id="CP048113">
    <property type="protein sequence ID" value="QHS58245.1"/>
    <property type="molecule type" value="Genomic_DNA"/>
</dbReference>
<evidence type="ECO:0000313" key="2">
    <source>
        <dbReference type="EMBL" id="QHS58245.1"/>
    </source>
</evidence>
<feature type="domain" description="Glycosyl transferase family 1" evidence="1">
    <location>
        <begin position="217"/>
        <end position="361"/>
    </location>
</feature>
<keyword evidence="2" id="KW-0808">Transferase</keyword>
<name>A0A6B9ZAP2_9BACT</name>
<dbReference type="GO" id="GO:0016757">
    <property type="term" value="F:glycosyltransferase activity"/>
    <property type="evidence" value="ECO:0007669"/>
    <property type="project" value="InterPro"/>
</dbReference>
<evidence type="ECO:0000313" key="3">
    <source>
        <dbReference type="Proteomes" id="UP000476411"/>
    </source>
</evidence>
<keyword evidence="3" id="KW-1185">Reference proteome</keyword>
<sequence>MKEKTLWVLTELFYPEETSTAYIMTQISRHVANSRHVHVICGPAAYQQSRITGEGADLSRLQITRVNAGNFNKDKLMQRVLKLLLLSCKLAYALFRRAKSGDDVLLVTNPAPLLVMASYICKWKKLRCYTIVHDVFPENLVAVSLIKKKSIAYKLLKRIFDKAYSKMSVLLVIGRDMKALFEQKLNAYRRKPEICIVENWADIDSIIPESRDKNTLVRQLDIHNRIIFQFAGNLGRVQGLEELFAVIREVRNPVLHFMFIGEGAMKQELKQYVQQHGLTNVSILDSFPRTKQTEFLNATDVGIVSLQEGMIGLGVPSKSYNILAAGKPILYIGDVAGEIGQMVSDNQVGWCFQLRDKQELISFFDAFTLADKDRLLAAGQRARTLAEEVYSREKMLEKYAQILVYNER</sequence>
<accession>A0A6B9ZAP2</accession>
<gene>
    <name evidence="2" type="ORF">GWR21_01135</name>
</gene>
<dbReference type="Gene3D" id="3.40.50.2000">
    <property type="entry name" value="Glycogen Phosphorylase B"/>
    <property type="match status" value="2"/>
</dbReference>
<dbReference type="Pfam" id="PF00534">
    <property type="entry name" value="Glycos_transf_1"/>
    <property type="match status" value="1"/>
</dbReference>
<reference evidence="2 3" key="1">
    <citation type="submission" date="2020-01" db="EMBL/GenBank/DDBJ databases">
        <title>Complete genome sequence of Chitinophaga sp. H33E-04 isolated from quinoa roots.</title>
        <authorList>
            <person name="Weon H.-Y."/>
            <person name="Lee S.A."/>
        </authorList>
    </citation>
    <scope>NUCLEOTIDE SEQUENCE [LARGE SCALE GENOMIC DNA]</scope>
    <source>
        <strain evidence="2 3">H33E-04</strain>
    </source>
</reference>
<dbReference type="AlphaFoldDB" id="A0A6B9ZAP2"/>
<dbReference type="SUPFAM" id="SSF53756">
    <property type="entry name" value="UDP-Glycosyltransferase/glycogen phosphorylase"/>
    <property type="match status" value="1"/>
</dbReference>
<dbReference type="CDD" id="cd03794">
    <property type="entry name" value="GT4_WbuB-like"/>
    <property type="match status" value="1"/>
</dbReference>
<organism evidence="2 3">
    <name type="scientific">Chitinophaga agri</name>
    <dbReference type="NCBI Taxonomy" id="2703787"/>
    <lineage>
        <taxon>Bacteria</taxon>
        <taxon>Pseudomonadati</taxon>
        <taxon>Bacteroidota</taxon>
        <taxon>Chitinophagia</taxon>
        <taxon>Chitinophagales</taxon>
        <taxon>Chitinophagaceae</taxon>
        <taxon>Chitinophaga</taxon>
    </lineage>
</organism>
<dbReference type="InterPro" id="IPR001296">
    <property type="entry name" value="Glyco_trans_1"/>
</dbReference>
<protein>
    <submittedName>
        <fullName evidence="2">Glycosyltransferase family 4 protein</fullName>
    </submittedName>
</protein>